<organism evidence="1 2">
    <name type="scientific">Populus alba x Populus x berolinensis</name>
    <dbReference type="NCBI Taxonomy" id="444605"/>
    <lineage>
        <taxon>Eukaryota</taxon>
        <taxon>Viridiplantae</taxon>
        <taxon>Streptophyta</taxon>
        <taxon>Embryophyta</taxon>
        <taxon>Tracheophyta</taxon>
        <taxon>Spermatophyta</taxon>
        <taxon>Magnoliopsida</taxon>
        <taxon>eudicotyledons</taxon>
        <taxon>Gunneridae</taxon>
        <taxon>Pentapetalae</taxon>
        <taxon>rosids</taxon>
        <taxon>fabids</taxon>
        <taxon>Malpighiales</taxon>
        <taxon>Salicaceae</taxon>
        <taxon>Saliceae</taxon>
        <taxon>Populus</taxon>
    </lineage>
</organism>
<dbReference type="EMBL" id="JAQIZT010000009">
    <property type="protein sequence ID" value="KAJ6983945.1"/>
    <property type="molecule type" value="Genomic_DNA"/>
</dbReference>
<protein>
    <submittedName>
        <fullName evidence="1">Uncharacterized protein</fullName>
    </submittedName>
</protein>
<gene>
    <name evidence="1" type="ORF">NC653_022229</name>
</gene>
<reference evidence="1" key="1">
    <citation type="journal article" date="2023" name="Mol. Ecol. Resour.">
        <title>Chromosome-level genome assembly of a triploid poplar Populus alba 'Berolinensis'.</title>
        <authorList>
            <person name="Chen S."/>
            <person name="Yu Y."/>
            <person name="Wang X."/>
            <person name="Wang S."/>
            <person name="Zhang T."/>
            <person name="Zhou Y."/>
            <person name="He R."/>
            <person name="Meng N."/>
            <person name="Wang Y."/>
            <person name="Liu W."/>
            <person name="Liu Z."/>
            <person name="Liu J."/>
            <person name="Guo Q."/>
            <person name="Huang H."/>
            <person name="Sederoff R.R."/>
            <person name="Wang G."/>
            <person name="Qu G."/>
            <person name="Chen S."/>
        </authorList>
    </citation>
    <scope>NUCLEOTIDE SEQUENCE</scope>
    <source>
        <strain evidence="1">SC-2020</strain>
    </source>
</reference>
<evidence type="ECO:0000313" key="1">
    <source>
        <dbReference type="EMBL" id="KAJ6983945.1"/>
    </source>
</evidence>
<sequence>MVVYLDGFRFLCGISIRGSDIEASSVIGQSYHLCHSKRQVLLLLGALDTPILHEDVQTCIRLPSSNESLSEQWEMSLPLLF</sequence>
<evidence type="ECO:0000313" key="2">
    <source>
        <dbReference type="Proteomes" id="UP001164929"/>
    </source>
</evidence>
<comment type="caution">
    <text evidence="1">The sequence shown here is derived from an EMBL/GenBank/DDBJ whole genome shotgun (WGS) entry which is preliminary data.</text>
</comment>
<accession>A0AAD6QAL4</accession>
<dbReference type="AlphaFoldDB" id="A0AAD6QAL4"/>
<proteinExistence type="predicted"/>
<name>A0AAD6QAL4_9ROSI</name>
<keyword evidence="2" id="KW-1185">Reference proteome</keyword>
<dbReference type="Proteomes" id="UP001164929">
    <property type="component" value="Chromosome 9"/>
</dbReference>